<proteinExistence type="predicted"/>
<keyword evidence="2" id="KW-1185">Reference proteome</keyword>
<evidence type="ECO:0000313" key="1">
    <source>
        <dbReference type="EMBL" id="TKS65621.1"/>
    </source>
</evidence>
<sequence>MLGRTGTLGGRCRLEIQQYCSLSSPPPPCKVSRLRYPAGSGRRKYRAGQEVGQMSSSQINRILKVRKSLRCQSIDQSLISPSVSRPTNTATSSPEAPPPMVSWVSIATYCHPTTRARTAGAAPPACRAVVVCSLVCLTGMRGRRALMLSARDSSTTLPWQPCR</sequence>
<dbReference type="STRING" id="240159.A0A4U5TXQ0"/>
<name>A0A4U5TXQ0_COLLU</name>
<dbReference type="EMBL" id="ML240925">
    <property type="protein sequence ID" value="TKS65621.1"/>
    <property type="molecule type" value="Genomic_DNA"/>
</dbReference>
<accession>A0A4U5TXQ0</accession>
<organism evidence="1 2">
    <name type="scientific">Collichthys lucidus</name>
    <name type="common">Big head croaker</name>
    <name type="synonym">Sciaena lucida</name>
    <dbReference type="NCBI Taxonomy" id="240159"/>
    <lineage>
        <taxon>Eukaryota</taxon>
        <taxon>Metazoa</taxon>
        <taxon>Chordata</taxon>
        <taxon>Craniata</taxon>
        <taxon>Vertebrata</taxon>
        <taxon>Euteleostomi</taxon>
        <taxon>Actinopterygii</taxon>
        <taxon>Neopterygii</taxon>
        <taxon>Teleostei</taxon>
        <taxon>Neoteleostei</taxon>
        <taxon>Acanthomorphata</taxon>
        <taxon>Eupercaria</taxon>
        <taxon>Sciaenidae</taxon>
        <taxon>Collichthys</taxon>
    </lineage>
</organism>
<protein>
    <submittedName>
        <fullName evidence="1">Uncharacterized protein</fullName>
    </submittedName>
</protein>
<dbReference type="Proteomes" id="UP000298787">
    <property type="component" value="Unassembled WGS sequence"/>
</dbReference>
<reference evidence="1 2" key="1">
    <citation type="submission" date="2019-01" db="EMBL/GenBank/DDBJ databases">
        <title>Genome Assembly of Collichthys lucidus.</title>
        <authorList>
            <person name="Cai M."/>
            <person name="Xiao S."/>
        </authorList>
    </citation>
    <scope>NUCLEOTIDE SEQUENCE [LARGE SCALE GENOMIC DNA]</scope>
    <source>
        <strain evidence="1">JT15FE1705JMU</strain>
        <tissue evidence="1">Muscle</tissue>
    </source>
</reference>
<gene>
    <name evidence="1" type="ORF">D9C73_028063</name>
</gene>
<dbReference type="AlphaFoldDB" id="A0A4U5TXQ0"/>
<evidence type="ECO:0000313" key="2">
    <source>
        <dbReference type="Proteomes" id="UP000298787"/>
    </source>
</evidence>